<feature type="transmembrane region" description="Helical" evidence="1">
    <location>
        <begin position="170"/>
        <end position="189"/>
    </location>
</feature>
<keyword evidence="1" id="KW-1133">Transmembrane helix</keyword>
<gene>
    <name evidence="2" type="ORF">AVDCRST_MAG18-1511</name>
</gene>
<keyword evidence="1" id="KW-0472">Membrane</keyword>
<reference evidence="2" key="1">
    <citation type="submission" date="2020-02" db="EMBL/GenBank/DDBJ databases">
        <authorList>
            <person name="Meier V. D."/>
        </authorList>
    </citation>
    <scope>NUCLEOTIDE SEQUENCE</scope>
    <source>
        <strain evidence="2">AVDCRST_MAG18</strain>
    </source>
</reference>
<organism evidence="2">
    <name type="scientific">uncultured Thermomicrobiales bacterium</name>
    <dbReference type="NCBI Taxonomy" id="1645740"/>
    <lineage>
        <taxon>Bacteria</taxon>
        <taxon>Pseudomonadati</taxon>
        <taxon>Thermomicrobiota</taxon>
        <taxon>Thermomicrobia</taxon>
        <taxon>Thermomicrobiales</taxon>
        <taxon>environmental samples</taxon>
    </lineage>
</organism>
<feature type="transmembrane region" description="Helical" evidence="1">
    <location>
        <begin position="307"/>
        <end position="326"/>
    </location>
</feature>
<sequence>MARAARDVSGGRGVVNEDDDKGAIAGMIGANERAAVGGDERAIALARRIVGAIVLALAALMALRAAYYCWTALTILRWPFEIHGGESTMLHESQLMDADFIGSLRAIYGPERADRFTAGNYPPIYLILWALDPGSSSYITGRALATLGGIAAAIAGGVAVAFTVEGGRAWRAGIGVLGGAAFLCTVPVFQQITIAKPDMTALAFAACGLAAYAAFPDRRGAIGAGFCCALAGLTKQSVGFAALAILIAATRQHWRVGLAFLLTCAATVAVALGTLWAFVGPTLYDHLITYNRRPWRQDRFIGLNEKFIGQHWPLLGAALLYTVWAVRRRPRSPLSYFPLTAAAVMVMVGSDGAARNYYVEFCLALGLAAALGVGSFLRAARPLAATLGAVSLLLVGVHLFRAYTLFIVGLYVPTLPLNERDLNPTLQQVDAVRDPVLILADDPGYLVMRERPVVIDDPFLASLMIREGHWQPDEVIANLETRRYTLVLAVATTDEEVRTAWGDRLADALLANYESYGDGYLPKDR</sequence>
<dbReference type="EMBL" id="CADCWN010000116">
    <property type="protein sequence ID" value="CAA9566390.1"/>
    <property type="molecule type" value="Genomic_DNA"/>
</dbReference>
<accession>A0A6J4V2T0</accession>
<name>A0A6J4V2T0_9BACT</name>
<keyword evidence="1" id="KW-0812">Transmembrane</keyword>
<protein>
    <recommendedName>
        <fullName evidence="3">Glycosyltransferase RgtA/B/C/D-like domain-containing protein</fullName>
    </recommendedName>
</protein>
<evidence type="ECO:0000313" key="2">
    <source>
        <dbReference type="EMBL" id="CAA9566390.1"/>
    </source>
</evidence>
<feature type="transmembrane region" description="Helical" evidence="1">
    <location>
        <begin position="389"/>
        <end position="412"/>
    </location>
</feature>
<feature type="transmembrane region" description="Helical" evidence="1">
    <location>
        <begin position="143"/>
        <end position="164"/>
    </location>
</feature>
<dbReference type="AlphaFoldDB" id="A0A6J4V2T0"/>
<evidence type="ECO:0008006" key="3">
    <source>
        <dbReference type="Google" id="ProtNLM"/>
    </source>
</evidence>
<feature type="transmembrane region" description="Helical" evidence="1">
    <location>
        <begin position="221"/>
        <end position="249"/>
    </location>
</feature>
<feature type="transmembrane region" description="Helical" evidence="1">
    <location>
        <begin position="256"/>
        <end position="279"/>
    </location>
</feature>
<proteinExistence type="predicted"/>
<feature type="transmembrane region" description="Helical" evidence="1">
    <location>
        <begin position="356"/>
        <end position="377"/>
    </location>
</feature>
<evidence type="ECO:0000256" key="1">
    <source>
        <dbReference type="SAM" id="Phobius"/>
    </source>
</evidence>
<feature type="transmembrane region" description="Helical" evidence="1">
    <location>
        <begin position="333"/>
        <end position="350"/>
    </location>
</feature>
<feature type="transmembrane region" description="Helical" evidence="1">
    <location>
        <begin position="49"/>
        <end position="70"/>
    </location>
</feature>